<sequence>MPELASFSRRIRREIIEMAYCSGGPHVGSALSCADILATLYGAELRLDPWHDRDIFILSKAHASISLYAALAARGIMPPEMLATYCQEGGLLPAHLDRQTGYGVECSAGSLGHGFSIGLGMAFGFKRQRSPRRVFIVIGDGECQEGSVWEGALFAPRQGLDNVTVIMDYNNLQAYGRPAEICSFEPIAPKWEAFGWHVCRADGHDHGSLLDALHEESRGKPKIIIARTTKGKGVSFMENELVWHYYIVTQEHRAKALEEIG</sequence>
<dbReference type="Gene3D" id="3.40.50.970">
    <property type="match status" value="1"/>
</dbReference>
<proteinExistence type="predicted"/>
<evidence type="ECO:0000313" key="2">
    <source>
        <dbReference type="EMBL" id="MBT0666526.1"/>
    </source>
</evidence>
<dbReference type="InterPro" id="IPR005474">
    <property type="entry name" value="Transketolase_N"/>
</dbReference>
<reference evidence="2 3" key="1">
    <citation type="submission" date="2021-05" db="EMBL/GenBank/DDBJ databases">
        <title>The draft genome of Geobacter pelophilus DSM 12255.</title>
        <authorList>
            <person name="Xu Z."/>
            <person name="Masuda Y."/>
            <person name="Itoh H."/>
            <person name="Senoo K."/>
        </authorList>
    </citation>
    <scope>NUCLEOTIDE SEQUENCE [LARGE SCALE GENOMIC DNA]</scope>
    <source>
        <strain evidence="2 3">DSM 12255</strain>
    </source>
</reference>
<protein>
    <submittedName>
        <fullName evidence="2">Transketolase</fullName>
    </submittedName>
</protein>
<dbReference type="Pfam" id="PF00456">
    <property type="entry name" value="Transketolase_N"/>
    <property type="match status" value="1"/>
</dbReference>
<accession>A0AAW4L6A0</accession>
<evidence type="ECO:0000313" key="3">
    <source>
        <dbReference type="Proteomes" id="UP000811899"/>
    </source>
</evidence>
<dbReference type="EMBL" id="JAHCVJ010000013">
    <property type="protein sequence ID" value="MBT0666526.1"/>
    <property type="molecule type" value="Genomic_DNA"/>
</dbReference>
<dbReference type="Proteomes" id="UP000811899">
    <property type="component" value="Unassembled WGS sequence"/>
</dbReference>
<organism evidence="2 3">
    <name type="scientific">Geoanaerobacter pelophilus</name>
    <dbReference type="NCBI Taxonomy" id="60036"/>
    <lineage>
        <taxon>Bacteria</taxon>
        <taxon>Pseudomonadati</taxon>
        <taxon>Thermodesulfobacteriota</taxon>
        <taxon>Desulfuromonadia</taxon>
        <taxon>Geobacterales</taxon>
        <taxon>Geobacteraceae</taxon>
        <taxon>Geoanaerobacter</taxon>
    </lineage>
</organism>
<dbReference type="PANTHER" id="PTHR47514">
    <property type="entry name" value="TRANSKETOLASE N-TERMINAL SECTION-RELATED"/>
    <property type="match status" value="1"/>
</dbReference>
<comment type="caution">
    <text evidence="2">The sequence shown here is derived from an EMBL/GenBank/DDBJ whole genome shotgun (WGS) entry which is preliminary data.</text>
</comment>
<dbReference type="AlphaFoldDB" id="A0AAW4L6A0"/>
<dbReference type="CDD" id="cd02012">
    <property type="entry name" value="TPP_TK"/>
    <property type="match status" value="1"/>
</dbReference>
<dbReference type="PANTHER" id="PTHR47514:SF2">
    <property type="entry name" value="TRANSKETOLASE"/>
    <property type="match status" value="1"/>
</dbReference>
<keyword evidence="3" id="KW-1185">Reference proteome</keyword>
<dbReference type="SUPFAM" id="SSF52518">
    <property type="entry name" value="Thiamin diphosphate-binding fold (THDP-binding)"/>
    <property type="match status" value="1"/>
</dbReference>
<name>A0AAW4L6A0_9BACT</name>
<feature type="domain" description="Transketolase N-terminal" evidence="1">
    <location>
        <begin position="23"/>
        <end position="240"/>
    </location>
</feature>
<gene>
    <name evidence="2" type="ORF">KI809_19630</name>
</gene>
<evidence type="ECO:0000259" key="1">
    <source>
        <dbReference type="Pfam" id="PF00456"/>
    </source>
</evidence>
<dbReference type="InterPro" id="IPR029061">
    <property type="entry name" value="THDP-binding"/>
</dbReference>